<dbReference type="InterPro" id="IPR029063">
    <property type="entry name" value="SAM-dependent_MTases_sf"/>
</dbReference>
<sequence length="266" mass="29230">MHLDVQDLKKFYYRTGLGRVAQRAVRDQVRDFWPDTKGQTVVGYGFAAPLLRPFIGEARRVIALMPGPQGVMHWPAGQGNMSVLCEETLWPLQTGQADRLVLLHGLETSENPTALLEECFRVLGPGGRALFVVPNRAGLWSRRDATPFGFGRPYSLTQLEAQLKRHSFTPERHRAALFAPPSQRKVWLKWSSSLERIGGKVSSYFAGGVLIVEASKQVYAPKKKGLTVDVRAPLRVLEGAANPVAGRGVTQRIASAVSGDSAQKST</sequence>
<evidence type="ECO:0000313" key="3">
    <source>
        <dbReference type="Proteomes" id="UP000199658"/>
    </source>
</evidence>
<dbReference type="RefSeq" id="WP_139229868.1">
    <property type="nucleotide sequence ID" value="NZ_FOYO01000001.1"/>
</dbReference>
<dbReference type="InterPro" id="IPR013216">
    <property type="entry name" value="Methyltransf_11"/>
</dbReference>
<keyword evidence="3" id="KW-1185">Reference proteome</keyword>
<feature type="domain" description="Methyltransferase type 11" evidence="1">
    <location>
        <begin position="87"/>
        <end position="131"/>
    </location>
</feature>
<protein>
    <submittedName>
        <fullName evidence="2">Methyltransferase domain-containing protein</fullName>
    </submittedName>
</protein>
<dbReference type="EMBL" id="FOYO01000001">
    <property type="protein sequence ID" value="SFR58415.1"/>
    <property type="molecule type" value="Genomic_DNA"/>
</dbReference>
<proteinExistence type="predicted"/>
<dbReference type="Gene3D" id="3.40.50.150">
    <property type="entry name" value="Vaccinia Virus protein VP39"/>
    <property type="match status" value="1"/>
</dbReference>
<reference evidence="3" key="1">
    <citation type="submission" date="2016-10" db="EMBL/GenBank/DDBJ databases">
        <authorList>
            <person name="Varghese N."/>
            <person name="Submissions S."/>
        </authorList>
    </citation>
    <scope>NUCLEOTIDE SEQUENCE [LARGE SCALE GENOMIC DNA]</scope>
    <source>
        <strain evidence="3">DSM 26921</strain>
    </source>
</reference>
<name>A0A1I6HVF1_9RHOB</name>
<gene>
    <name evidence="2" type="ORF">SAMN04488002_3488</name>
</gene>
<organism evidence="2 3">
    <name type="scientific">Litoreibacter janthinus</name>
    <dbReference type="NCBI Taxonomy" id="670154"/>
    <lineage>
        <taxon>Bacteria</taxon>
        <taxon>Pseudomonadati</taxon>
        <taxon>Pseudomonadota</taxon>
        <taxon>Alphaproteobacteria</taxon>
        <taxon>Rhodobacterales</taxon>
        <taxon>Roseobacteraceae</taxon>
        <taxon>Litoreibacter</taxon>
    </lineage>
</organism>
<keyword evidence="2" id="KW-0489">Methyltransferase</keyword>
<dbReference type="GO" id="GO:0032259">
    <property type="term" value="P:methylation"/>
    <property type="evidence" value="ECO:0007669"/>
    <property type="project" value="UniProtKB-KW"/>
</dbReference>
<dbReference type="Pfam" id="PF08241">
    <property type="entry name" value="Methyltransf_11"/>
    <property type="match status" value="1"/>
</dbReference>
<evidence type="ECO:0000259" key="1">
    <source>
        <dbReference type="Pfam" id="PF08241"/>
    </source>
</evidence>
<dbReference type="OrthoDB" id="9800231at2"/>
<dbReference type="GO" id="GO:0008757">
    <property type="term" value="F:S-adenosylmethionine-dependent methyltransferase activity"/>
    <property type="evidence" value="ECO:0007669"/>
    <property type="project" value="InterPro"/>
</dbReference>
<keyword evidence="2" id="KW-0808">Transferase</keyword>
<dbReference type="SUPFAM" id="SSF53335">
    <property type="entry name" value="S-adenosyl-L-methionine-dependent methyltransferases"/>
    <property type="match status" value="1"/>
</dbReference>
<dbReference type="AlphaFoldDB" id="A0A1I6HVF1"/>
<evidence type="ECO:0000313" key="2">
    <source>
        <dbReference type="EMBL" id="SFR58415.1"/>
    </source>
</evidence>
<dbReference type="Proteomes" id="UP000199658">
    <property type="component" value="Unassembled WGS sequence"/>
</dbReference>
<accession>A0A1I6HVF1</accession>
<dbReference type="STRING" id="670154.SAMN04488002_3488"/>